<dbReference type="RefSeq" id="XP_009832225.1">
    <property type="nucleotide sequence ID" value="XM_009833923.1"/>
</dbReference>
<evidence type="ECO:0000313" key="2">
    <source>
        <dbReference type="EMBL" id="ETV78644.1"/>
    </source>
</evidence>
<name>W4GHZ3_APHAT</name>
<dbReference type="GeneID" id="20810131"/>
<dbReference type="VEuPathDB" id="FungiDB:H257_08135"/>
<organism evidence="2">
    <name type="scientific">Aphanomyces astaci</name>
    <name type="common">Crayfish plague agent</name>
    <dbReference type="NCBI Taxonomy" id="112090"/>
    <lineage>
        <taxon>Eukaryota</taxon>
        <taxon>Sar</taxon>
        <taxon>Stramenopiles</taxon>
        <taxon>Oomycota</taxon>
        <taxon>Saprolegniomycetes</taxon>
        <taxon>Saprolegniales</taxon>
        <taxon>Verrucalvaceae</taxon>
        <taxon>Aphanomyces</taxon>
    </lineage>
</organism>
<protein>
    <submittedName>
        <fullName evidence="2">Uncharacterized protein</fullName>
    </submittedName>
</protein>
<accession>W4GHZ3</accession>
<gene>
    <name evidence="2" type="ORF">H257_08135</name>
</gene>
<feature type="region of interest" description="Disordered" evidence="1">
    <location>
        <begin position="1"/>
        <end position="25"/>
    </location>
</feature>
<reference evidence="2" key="1">
    <citation type="submission" date="2013-12" db="EMBL/GenBank/DDBJ databases">
        <title>The Genome Sequence of Aphanomyces astaci APO3.</title>
        <authorList>
            <consortium name="The Broad Institute Genomics Platform"/>
            <person name="Russ C."/>
            <person name="Tyler B."/>
            <person name="van West P."/>
            <person name="Dieguez-Uribeondo J."/>
            <person name="Young S.K."/>
            <person name="Zeng Q."/>
            <person name="Gargeya S."/>
            <person name="Fitzgerald M."/>
            <person name="Abouelleil A."/>
            <person name="Alvarado L."/>
            <person name="Chapman S.B."/>
            <person name="Gainer-Dewar J."/>
            <person name="Goldberg J."/>
            <person name="Griggs A."/>
            <person name="Gujja S."/>
            <person name="Hansen M."/>
            <person name="Howarth C."/>
            <person name="Imamovic A."/>
            <person name="Ireland A."/>
            <person name="Larimer J."/>
            <person name="McCowan C."/>
            <person name="Murphy C."/>
            <person name="Pearson M."/>
            <person name="Poon T.W."/>
            <person name="Priest M."/>
            <person name="Roberts A."/>
            <person name="Saif S."/>
            <person name="Shea T."/>
            <person name="Sykes S."/>
            <person name="Wortman J."/>
            <person name="Nusbaum C."/>
            <person name="Birren B."/>
        </authorList>
    </citation>
    <scope>NUCLEOTIDE SEQUENCE [LARGE SCALE GENOMIC DNA]</scope>
    <source>
        <strain evidence="2">APO3</strain>
    </source>
</reference>
<evidence type="ECO:0000256" key="1">
    <source>
        <dbReference type="SAM" id="MobiDB-lite"/>
    </source>
</evidence>
<dbReference type="AlphaFoldDB" id="W4GHZ3"/>
<sequence length="112" mass="12029">MSPRSSRGKGALVDRPRLQHPSACGSVDGPSARIVTYLFAEVTGENVASYDRILVVAVRAAVDDGRAMFHCPATLCRRCTPALPSPAVFAMEKEGWYRTQQARSVHDAPGGT</sequence>
<proteinExistence type="predicted"/>
<dbReference type="EMBL" id="KI913130">
    <property type="protein sequence ID" value="ETV78644.1"/>
    <property type="molecule type" value="Genomic_DNA"/>
</dbReference>